<proteinExistence type="inferred from homology"/>
<dbReference type="PANTHER" id="PTHR11431:SF47">
    <property type="entry name" value="FERRITIN LIGHT CHAIN"/>
    <property type="match status" value="1"/>
</dbReference>
<dbReference type="InterPro" id="IPR001519">
    <property type="entry name" value="Ferritin"/>
</dbReference>
<dbReference type="AlphaFoldDB" id="A0A1A6GUJ4"/>
<dbReference type="SUPFAM" id="SSF47240">
    <property type="entry name" value="Ferritin-like"/>
    <property type="match status" value="1"/>
</dbReference>
<dbReference type="Gene3D" id="1.20.1260.10">
    <property type="match status" value="1"/>
</dbReference>
<dbReference type="PANTHER" id="PTHR11431">
    <property type="entry name" value="FERRITIN"/>
    <property type="match status" value="1"/>
</dbReference>
<dbReference type="Proteomes" id="UP000092124">
    <property type="component" value="Unassembled WGS sequence"/>
</dbReference>
<reference evidence="5 6" key="1">
    <citation type="submission" date="2016-06" db="EMBL/GenBank/DDBJ databases">
        <title>The Draft Genome Sequence and Annotation of the Desert Woodrat Neotoma lepida.</title>
        <authorList>
            <person name="Campbell M."/>
            <person name="Oakeson K.F."/>
            <person name="Yandell M."/>
            <person name="Halpert J.R."/>
            <person name="Dearing D."/>
        </authorList>
    </citation>
    <scope>NUCLEOTIDE SEQUENCE [LARGE SCALE GENOMIC DNA]</scope>
    <source>
        <strain evidence="5">417</strain>
        <tissue evidence="5">Liver</tissue>
    </source>
</reference>
<protein>
    <recommendedName>
        <fullName evidence="3">Ferritin</fullName>
    </recommendedName>
</protein>
<gene>
    <name evidence="5" type="ORF">A6R68_01860</name>
</gene>
<evidence type="ECO:0000256" key="2">
    <source>
        <dbReference type="PIRSR" id="PIRSR601519-1"/>
    </source>
</evidence>
<feature type="non-terminal residue" evidence="5">
    <location>
        <position position="62"/>
    </location>
</feature>
<feature type="binding site" evidence="2">
    <location>
        <position position="2"/>
    </location>
    <ligand>
        <name>Fe cation</name>
        <dbReference type="ChEBI" id="CHEBI:24875"/>
        <label>1</label>
    </ligand>
</feature>
<dbReference type="GO" id="GO:0044754">
    <property type="term" value="C:autolysosome"/>
    <property type="evidence" value="ECO:0007669"/>
    <property type="project" value="UniProtKB-SubCell"/>
</dbReference>
<evidence type="ECO:0000313" key="6">
    <source>
        <dbReference type="Proteomes" id="UP000092124"/>
    </source>
</evidence>
<sequence length="62" mass="7162">MEKNLHQALLGLYSLGSARTNPHLCDFWENHFLDVEVKLIRNIDIHLTNLHRAAGQQPKQTD</sequence>
<organism evidence="5 6">
    <name type="scientific">Neotoma lepida</name>
    <name type="common">Desert woodrat</name>
    <dbReference type="NCBI Taxonomy" id="56216"/>
    <lineage>
        <taxon>Eukaryota</taxon>
        <taxon>Metazoa</taxon>
        <taxon>Chordata</taxon>
        <taxon>Craniata</taxon>
        <taxon>Vertebrata</taxon>
        <taxon>Euteleostomi</taxon>
        <taxon>Mammalia</taxon>
        <taxon>Eutheria</taxon>
        <taxon>Euarchontoglires</taxon>
        <taxon>Glires</taxon>
        <taxon>Rodentia</taxon>
        <taxon>Myomorpha</taxon>
        <taxon>Muroidea</taxon>
        <taxon>Cricetidae</taxon>
        <taxon>Neotominae</taxon>
        <taxon>Neotoma</taxon>
    </lineage>
</organism>
<dbReference type="STRING" id="56216.A0A1A6GUJ4"/>
<comment type="similarity">
    <text evidence="3">Belongs to the ferritin family.</text>
</comment>
<dbReference type="GO" id="GO:0006879">
    <property type="term" value="P:intracellular iron ion homeostasis"/>
    <property type="evidence" value="ECO:0007669"/>
    <property type="project" value="UniProtKB-KW"/>
</dbReference>
<keyword evidence="6" id="KW-1185">Reference proteome</keyword>
<feature type="domain" description="Ferritin-like diiron" evidence="4">
    <location>
        <begin position="1"/>
        <end position="54"/>
    </location>
</feature>
<accession>A0A1A6GUJ4</accession>
<comment type="subcellular location">
    <subcellularLocation>
        <location evidence="1">Autolysosome</location>
    </subcellularLocation>
</comment>
<dbReference type="InterPro" id="IPR009078">
    <property type="entry name" value="Ferritin-like_SF"/>
</dbReference>
<evidence type="ECO:0000256" key="3">
    <source>
        <dbReference type="RuleBase" id="RU361145"/>
    </source>
</evidence>
<keyword evidence="2 3" id="KW-0479">Metal-binding</keyword>
<dbReference type="EMBL" id="LZPO01067999">
    <property type="protein sequence ID" value="OBS69599.1"/>
    <property type="molecule type" value="Genomic_DNA"/>
</dbReference>
<dbReference type="GO" id="GO:0006826">
    <property type="term" value="P:iron ion transport"/>
    <property type="evidence" value="ECO:0007669"/>
    <property type="project" value="InterPro"/>
</dbReference>
<keyword evidence="2 3" id="KW-0408">Iron</keyword>
<name>A0A1A6GUJ4_NEOLE</name>
<dbReference type="PROSITE" id="PS50905">
    <property type="entry name" value="FERRITIN_LIKE"/>
    <property type="match status" value="1"/>
</dbReference>
<evidence type="ECO:0000259" key="4">
    <source>
        <dbReference type="PROSITE" id="PS50905"/>
    </source>
</evidence>
<comment type="function">
    <text evidence="3">Stores iron in a soluble, non-toxic, readily available form. Important for iron homeostasis. Iron is taken up in the ferrous form and deposited as ferric hydroxides after oxidation.</text>
</comment>
<dbReference type="InterPro" id="IPR012347">
    <property type="entry name" value="Ferritin-like"/>
</dbReference>
<dbReference type="GO" id="GO:0008199">
    <property type="term" value="F:ferric iron binding"/>
    <property type="evidence" value="ECO:0007669"/>
    <property type="project" value="InterPro"/>
</dbReference>
<evidence type="ECO:0000313" key="5">
    <source>
        <dbReference type="EMBL" id="OBS69599.1"/>
    </source>
</evidence>
<dbReference type="OrthoDB" id="9736527at2759"/>
<comment type="caution">
    <text evidence="5">The sequence shown here is derived from an EMBL/GenBank/DDBJ whole genome shotgun (WGS) entry which is preliminary data.</text>
</comment>
<keyword evidence="3" id="KW-0409">Iron storage</keyword>
<dbReference type="InterPro" id="IPR009040">
    <property type="entry name" value="Ferritin-like_diiron"/>
</dbReference>
<evidence type="ECO:0000256" key="1">
    <source>
        <dbReference type="ARBA" id="ARBA00044942"/>
    </source>
</evidence>
<dbReference type="GO" id="GO:0008198">
    <property type="term" value="F:ferrous iron binding"/>
    <property type="evidence" value="ECO:0007669"/>
    <property type="project" value="TreeGrafter"/>
</dbReference>